<reference evidence="2 3" key="1">
    <citation type="submission" date="2023-02" db="EMBL/GenBank/DDBJ databases">
        <title>Genome sequencing required for Actinomycetospora new species description.</title>
        <authorList>
            <person name="Saimee Y."/>
            <person name="Duangmal K."/>
        </authorList>
    </citation>
    <scope>NUCLEOTIDE SEQUENCE [LARGE SCALE GENOMIC DNA]</scope>
    <source>
        <strain evidence="2 3">DW7H6</strain>
    </source>
</reference>
<gene>
    <name evidence="2" type="ORF">PGB27_20880</name>
</gene>
<keyword evidence="3" id="KW-1185">Reference proteome</keyword>
<evidence type="ECO:0000259" key="1">
    <source>
        <dbReference type="PROSITE" id="PS51186"/>
    </source>
</evidence>
<protein>
    <submittedName>
        <fullName evidence="2">GNAT family N-acetyltransferase</fullName>
    </submittedName>
</protein>
<evidence type="ECO:0000313" key="2">
    <source>
        <dbReference type="EMBL" id="MDD7967802.1"/>
    </source>
</evidence>
<accession>A0ABT5T0Q5</accession>
<dbReference type="PROSITE" id="PS51186">
    <property type="entry name" value="GNAT"/>
    <property type="match status" value="1"/>
</dbReference>
<proteinExistence type="predicted"/>
<dbReference type="SUPFAM" id="SSF55729">
    <property type="entry name" value="Acyl-CoA N-acyltransferases (Nat)"/>
    <property type="match status" value="1"/>
</dbReference>
<dbReference type="InterPro" id="IPR016181">
    <property type="entry name" value="Acyl_CoA_acyltransferase"/>
</dbReference>
<dbReference type="Proteomes" id="UP001300763">
    <property type="component" value="Unassembled WGS sequence"/>
</dbReference>
<evidence type="ECO:0000313" key="3">
    <source>
        <dbReference type="Proteomes" id="UP001300763"/>
    </source>
</evidence>
<organism evidence="2 3">
    <name type="scientific">Actinomycetospora lemnae</name>
    <dbReference type="NCBI Taxonomy" id="3019891"/>
    <lineage>
        <taxon>Bacteria</taxon>
        <taxon>Bacillati</taxon>
        <taxon>Actinomycetota</taxon>
        <taxon>Actinomycetes</taxon>
        <taxon>Pseudonocardiales</taxon>
        <taxon>Pseudonocardiaceae</taxon>
        <taxon>Actinomycetospora</taxon>
    </lineage>
</organism>
<dbReference type="InterPro" id="IPR000182">
    <property type="entry name" value="GNAT_dom"/>
</dbReference>
<sequence>MTASTEAVITTYGANESEQAFDVVRAIYSEVYAEPPYLEGPADFDDFGQSLPRRAAAPGFRLVVARVGTEAVGFALGHELGARTRWWDGALARLPEDVTSEWPGRTFAVIELAVRKPWRRRGYATQLHAHLVAGLGVVRLTLLVRPDAEPAHRAYEAWGYERVGQVQPFDDGPIYDAMLRPLVPRRSGVP</sequence>
<dbReference type="EMBL" id="JAQZAO010000009">
    <property type="protein sequence ID" value="MDD7967802.1"/>
    <property type="molecule type" value="Genomic_DNA"/>
</dbReference>
<dbReference type="Gene3D" id="3.40.630.30">
    <property type="match status" value="1"/>
</dbReference>
<dbReference type="Pfam" id="PF00583">
    <property type="entry name" value="Acetyltransf_1"/>
    <property type="match status" value="1"/>
</dbReference>
<name>A0ABT5T0Q5_9PSEU</name>
<comment type="caution">
    <text evidence="2">The sequence shown here is derived from an EMBL/GenBank/DDBJ whole genome shotgun (WGS) entry which is preliminary data.</text>
</comment>
<feature type="domain" description="N-acetyltransferase" evidence="1">
    <location>
        <begin position="9"/>
        <end position="181"/>
    </location>
</feature>
<dbReference type="RefSeq" id="WP_274202322.1">
    <property type="nucleotide sequence ID" value="NZ_JAQZAO010000009.1"/>
</dbReference>